<gene>
    <name evidence="1" type="ORF">G5B91_33430</name>
</gene>
<proteinExistence type="predicted"/>
<reference evidence="1 2" key="1">
    <citation type="submission" date="2020-02" db="EMBL/GenBank/DDBJ databases">
        <title>Integrative conjugative elements (ICEs) and plasmids drive adaptation of Pseudomonas nitroreducens strain HBP1 to wastewater environment.</title>
        <authorList>
            <person name="Sentchilo V."/>
            <person name="Carraro N."/>
            <person name="Bertelli C."/>
            <person name="van der Meer J.R."/>
        </authorList>
    </citation>
    <scope>NUCLEOTIDE SEQUENCE [LARGE SCALE GENOMIC DNA]</scope>
    <source>
        <strain evidence="1 2">HBP1</strain>
        <plasmid evidence="2">ppnihbp1_1</plasmid>
    </source>
</reference>
<accession>A0A6G6J8P5</accession>
<dbReference type="EMBL" id="CP049142">
    <property type="protein sequence ID" value="QIE91642.1"/>
    <property type="molecule type" value="Genomic_DNA"/>
</dbReference>
<evidence type="ECO:0000313" key="1">
    <source>
        <dbReference type="EMBL" id="QIE91642.1"/>
    </source>
</evidence>
<name>A0A6G6J8P5_PSENT</name>
<protein>
    <submittedName>
        <fullName evidence="1">Uncharacterized protein</fullName>
    </submittedName>
</protein>
<geneLocation type="plasmid" evidence="2">
    <name>ppnihbp1_1</name>
</geneLocation>
<dbReference type="KEGG" id="pnt:G5B91_33430"/>
<dbReference type="RefSeq" id="WP_024763843.1">
    <property type="nucleotide sequence ID" value="NZ_CP189775.1"/>
</dbReference>
<organism evidence="1 2">
    <name type="scientific">Pseudomonas nitroreducens</name>
    <dbReference type="NCBI Taxonomy" id="46680"/>
    <lineage>
        <taxon>Bacteria</taxon>
        <taxon>Pseudomonadati</taxon>
        <taxon>Pseudomonadota</taxon>
        <taxon>Gammaproteobacteria</taxon>
        <taxon>Pseudomonadales</taxon>
        <taxon>Pseudomonadaceae</taxon>
        <taxon>Pseudomonas</taxon>
    </lineage>
</organism>
<sequence length="133" mass="15091">MTDFKFAVSKTLKQAHDEYKATGAISEDVEKMVAGAMRNASADNTVLSPANVKLCIGFEHWLKEAVQYTSVERREFLESMLFSLHRYWSLSAGQIAGINKWGAHVRKRHDDFPLLDENVFAGVVLPDFMRRKA</sequence>
<dbReference type="Proteomes" id="UP000501063">
    <property type="component" value="Plasmid pPniHBP1_1"/>
</dbReference>
<keyword evidence="1" id="KW-0614">Plasmid</keyword>
<evidence type="ECO:0000313" key="2">
    <source>
        <dbReference type="Proteomes" id="UP000501063"/>
    </source>
</evidence>
<dbReference type="AlphaFoldDB" id="A0A6G6J8P5"/>